<keyword evidence="1" id="KW-1133">Transmembrane helix</keyword>
<dbReference type="EMBL" id="JAGTXO010000047">
    <property type="protein sequence ID" value="KAG8458795.1"/>
    <property type="molecule type" value="Genomic_DNA"/>
</dbReference>
<dbReference type="Proteomes" id="UP000751190">
    <property type="component" value="Unassembled WGS sequence"/>
</dbReference>
<evidence type="ECO:0008006" key="5">
    <source>
        <dbReference type="Google" id="ProtNLM"/>
    </source>
</evidence>
<proteinExistence type="predicted"/>
<organism evidence="3 4">
    <name type="scientific">Diacronema lutheri</name>
    <name type="common">Unicellular marine alga</name>
    <name type="synonym">Monochrysis lutheri</name>
    <dbReference type="NCBI Taxonomy" id="2081491"/>
    <lineage>
        <taxon>Eukaryota</taxon>
        <taxon>Haptista</taxon>
        <taxon>Haptophyta</taxon>
        <taxon>Pavlovophyceae</taxon>
        <taxon>Pavlovales</taxon>
        <taxon>Pavlovaceae</taxon>
        <taxon>Diacronema</taxon>
    </lineage>
</organism>
<keyword evidence="1" id="KW-0812">Transmembrane</keyword>
<name>A0A8J6C675_DIALT</name>
<feature type="transmembrane region" description="Helical" evidence="1">
    <location>
        <begin position="269"/>
        <end position="294"/>
    </location>
</feature>
<feature type="transmembrane region" description="Helical" evidence="1">
    <location>
        <begin position="209"/>
        <end position="229"/>
    </location>
</feature>
<evidence type="ECO:0000256" key="1">
    <source>
        <dbReference type="SAM" id="Phobius"/>
    </source>
</evidence>
<feature type="transmembrane region" description="Helical" evidence="1">
    <location>
        <begin position="127"/>
        <end position="153"/>
    </location>
</feature>
<feature type="transmembrane region" description="Helical" evidence="1">
    <location>
        <begin position="173"/>
        <end position="197"/>
    </location>
</feature>
<comment type="caution">
    <text evidence="3">The sequence shown here is derived from an EMBL/GenBank/DDBJ whole genome shotgun (WGS) entry which is preliminary data.</text>
</comment>
<protein>
    <recommendedName>
        <fullName evidence="5">DUF4149 domain-containing protein</fullName>
    </recommendedName>
</protein>
<reference evidence="3" key="1">
    <citation type="submission" date="2021-05" db="EMBL/GenBank/DDBJ databases">
        <title>The genome of the haptophyte Pavlova lutheri (Diacronema luteri, Pavlovales) - a model for lipid biosynthesis in eukaryotic algae.</title>
        <authorList>
            <person name="Hulatt C.J."/>
            <person name="Posewitz M.C."/>
        </authorList>
    </citation>
    <scope>NUCLEOTIDE SEQUENCE</scope>
    <source>
        <strain evidence="3">NIVA-4/92</strain>
    </source>
</reference>
<dbReference type="AlphaFoldDB" id="A0A8J6C675"/>
<keyword evidence="4" id="KW-1185">Reference proteome</keyword>
<keyword evidence="2" id="KW-0732">Signal</keyword>
<gene>
    <name evidence="3" type="ORF">KFE25_005222</name>
</gene>
<sequence length="296" mass="31093">MIALACLVLVGCQALVHPRLGAQAGLVLTPPLPPRAAIRGSGGSAPGERGERAFSAEQLLVAERVLGRGDASCAAERELADQTGASVEYFASERVPSALIASATLGILFAYPFEPAEARLAALPKRLYTLLCTTSLCNSLLAVFASSLAIVRLSGHAHEPRASEPLTMMLREVPLLFLAVRAHYLSGLLLFVAALGVRVLVDFSHGAPAFAKGLACLLGAALAAMGSLFNTSLTRTARYDSFAHMWRGYCAVLLARLRDRSPALGRRAGPCALCALVLLCAAALCFGASARVFFFP</sequence>
<feature type="chain" id="PRO_5035186202" description="DUF4149 domain-containing protein" evidence="2">
    <location>
        <begin position="19"/>
        <end position="296"/>
    </location>
</feature>
<keyword evidence="1" id="KW-0472">Membrane</keyword>
<evidence type="ECO:0000313" key="3">
    <source>
        <dbReference type="EMBL" id="KAG8458795.1"/>
    </source>
</evidence>
<dbReference type="OMA" id="GHAHEPR"/>
<accession>A0A8J6C675</accession>
<evidence type="ECO:0000256" key="2">
    <source>
        <dbReference type="SAM" id="SignalP"/>
    </source>
</evidence>
<feature type="signal peptide" evidence="2">
    <location>
        <begin position="1"/>
        <end position="18"/>
    </location>
</feature>
<evidence type="ECO:0000313" key="4">
    <source>
        <dbReference type="Proteomes" id="UP000751190"/>
    </source>
</evidence>